<evidence type="ECO:0000256" key="7">
    <source>
        <dbReference type="ARBA" id="ARBA00022777"/>
    </source>
</evidence>
<evidence type="ECO:0000313" key="12">
    <source>
        <dbReference type="EMBL" id="MDV2621804.1"/>
    </source>
</evidence>
<dbReference type="AlphaFoldDB" id="A0AAW8YI99"/>
<name>A0AAW8YI99_PEDAC</name>
<keyword evidence="4" id="KW-0597">Phosphoprotein</keyword>
<evidence type="ECO:0000256" key="10">
    <source>
        <dbReference type="ARBA" id="ARBA00042072"/>
    </source>
</evidence>
<dbReference type="InterPro" id="IPR016152">
    <property type="entry name" value="PTrfase/Anion_transptr"/>
</dbReference>
<dbReference type="SUPFAM" id="SSF55804">
    <property type="entry name" value="Phoshotransferase/anion transport protein"/>
    <property type="match status" value="1"/>
</dbReference>
<dbReference type="Gene3D" id="3.40.930.10">
    <property type="entry name" value="Mannitol-specific EII, Chain A"/>
    <property type="match status" value="1"/>
</dbReference>
<proteinExistence type="predicted"/>
<sequence length="147" mass="16612">MRLIDSFLNEENIQVVDSVNDWQGAIKKASEPLLNSGAITTEYVENMIASVKKNGPYMVLADYFALMHARPGFGVNKLGMSLLVVKRPVDLSGKPVKIFFVMAAIDNKSHLESLQRIMSVFMDEESYQIILNGRKEKIISLFKEKEE</sequence>
<evidence type="ECO:0000256" key="1">
    <source>
        <dbReference type="ARBA" id="ARBA00004496"/>
    </source>
</evidence>
<dbReference type="EMBL" id="JAWJAV010000005">
    <property type="protein sequence ID" value="MDV2621804.1"/>
    <property type="molecule type" value="Genomic_DNA"/>
</dbReference>
<organism evidence="12 13">
    <name type="scientific">Pediococcus acidilactici</name>
    <dbReference type="NCBI Taxonomy" id="1254"/>
    <lineage>
        <taxon>Bacteria</taxon>
        <taxon>Bacillati</taxon>
        <taxon>Bacillota</taxon>
        <taxon>Bacilli</taxon>
        <taxon>Lactobacillales</taxon>
        <taxon>Lactobacillaceae</taxon>
        <taxon>Pediococcus</taxon>
        <taxon>Pediococcus acidilactici group</taxon>
    </lineage>
</organism>
<keyword evidence="6" id="KW-0598">Phosphotransferase system</keyword>
<accession>A0AAW8YI99</accession>
<dbReference type="InterPro" id="IPR002178">
    <property type="entry name" value="PTS_EIIA_type-2_dom"/>
</dbReference>
<evidence type="ECO:0000256" key="9">
    <source>
        <dbReference type="ARBA" id="ARBA00041175"/>
    </source>
</evidence>
<dbReference type="PANTHER" id="PTHR36203:SF1">
    <property type="entry name" value="ASCORBATE-SPECIFIC PTS SYSTEM EIIA COMPONENT"/>
    <property type="match status" value="1"/>
</dbReference>
<evidence type="ECO:0000256" key="6">
    <source>
        <dbReference type="ARBA" id="ARBA00022683"/>
    </source>
</evidence>
<evidence type="ECO:0000256" key="3">
    <source>
        <dbReference type="ARBA" id="ARBA00022490"/>
    </source>
</evidence>
<dbReference type="CDD" id="cd00211">
    <property type="entry name" value="PTS_IIA_fru"/>
    <property type="match status" value="1"/>
</dbReference>
<comment type="subcellular location">
    <subcellularLocation>
        <location evidence="1">Cytoplasm</location>
    </subcellularLocation>
</comment>
<dbReference type="PANTHER" id="PTHR36203">
    <property type="entry name" value="ASCORBATE-SPECIFIC PTS SYSTEM EIIA COMPONENT"/>
    <property type="match status" value="1"/>
</dbReference>
<gene>
    <name evidence="12" type="ORF">R0G89_08690</name>
</gene>
<keyword evidence="2" id="KW-0813">Transport</keyword>
<evidence type="ECO:0000256" key="5">
    <source>
        <dbReference type="ARBA" id="ARBA00022679"/>
    </source>
</evidence>
<dbReference type="GO" id="GO:0016301">
    <property type="term" value="F:kinase activity"/>
    <property type="evidence" value="ECO:0007669"/>
    <property type="project" value="UniProtKB-KW"/>
</dbReference>
<evidence type="ECO:0000256" key="8">
    <source>
        <dbReference type="ARBA" id="ARBA00037387"/>
    </source>
</evidence>
<protein>
    <recommendedName>
        <fullName evidence="9">Ascorbate-specific PTS system EIIA component</fullName>
    </recommendedName>
    <alternativeName>
        <fullName evidence="10">Ascorbate-specific phosphotransferase enzyme IIA component</fullName>
    </alternativeName>
</protein>
<evidence type="ECO:0000256" key="4">
    <source>
        <dbReference type="ARBA" id="ARBA00022553"/>
    </source>
</evidence>
<dbReference type="Proteomes" id="UP001280897">
    <property type="component" value="Unassembled WGS sequence"/>
</dbReference>
<reference evidence="12" key="1">
    <citation type="journal article" date="2023" name="PeerJ">
        <title>Selection and evaluation of lactic acid bacteria from chicken feces in Thailand as potential probiotics.</title>
        <authorList>
            <person name="Khurajog B."/>
            <person name="Disastra Y."/>
            <person name="Lawwyne L.D."/>
            <person name="Sirichokchatchawan W."/>
            <person name="Niyomtham W."/>
            <person name="Yindee J."/>
            <person name="Hampson D.J."/>
            <person name="Prapasarakul N."/>
        </authorList>
    </citation>
    <scope>NUCLEOTIDE SEQUENCE</scope>
    <source>
        <strain evidence="12">BF9</strain>
    </source>
</reference>
<dbReference type="InterPro" id="IPR051351">
    <property type="entry name" value="Ascorbate-PTS_EIIA_comp"/>
</dbReference>
<keyword evidence="5" id="KW-0808">Transferase</keyword>
<keyword evidence="7" id="KW-0418">Kinase</keyword>
<dbReference type="GO" id="GO:0009401">
    <property type="term" value="P:phosphoenolpyruvate-dependent sugar phosphotransferase system"/>
    <property type="evidence" value="ECO:0007669"/>
    <property type="project" value="UniProtKB-KW"/>
</dbReference>
<feature type="domain" description="PTS EIIA type-2" evidence="11">
    <location>
        <begin position="6"/>
        <end position="145"/>
    </location>
</feature>
<comment type="function">
    <text evidence="8">The phosphoenolpyruvate-dependent sugar phosphotransferase system (sugar PTS), a major carbohydrate active transport system, catalyzes the phosphorylation of incoming sugar substrates concomitantly with their translocation across the cell membrane. The enzyme II UlaABC PTS system is involved in ascorbate transport.</text>
</comment>
<keyword evidence="3" id="KW-0963">Cytoplasm</keyword>
<comment type="caution">
    <text evidence="12">The sequence shown here is derived from an EMBL/GenBank/DDBJ whole genome shotgun (WGS) entry which is preliminary data.</text>
</comment>
<dbReference type="Pfam" id="PF00359">
    <property type="entry name" value="PTS_EIIA_2"/>
    <property type="match status" value="1"/>
</dbReference>
<evidence type="ECO:0000313" key="13">
    <source>
        <dbReference type="Proteomes" id="UP001280897"/>
    </source>
</evidence>
<reference evidence="12" key="2">
    <citation type="submission" date="2023-10" db="EMBL/GenBank/DDBJ databases">
        <authorList>
            <person name="Khurajog B."/>
        </authorList>
    </citation>
    <scope>NUCLEOTIDE SEQUENCE</scope>
    <source>
        <strain evidence="12">BF9</strain>
    </source>
</reference>
<keyword evidence="12" id="KW-0762">Sugar transport</keyword>
<evidence type="ECO:0000256" key="2">
    <source>
        <dbReference type="ARBA" id="ARBA00022448"/>
    </source>
</evidence>
<dbReference type="PROSITE" id="PS51094">
    <property type="entry name" value="PTS_EIIA_TYPE_2"/>
    <property type="match status" value="1"/>
</dbReference>
<evidence type="ECO:0000259" key="11">
    <source>
        <dbReference type="PROSITE" id="PS51094"/>
    </source>
</evidence>
<dbReference type="GO" id="GO:0005737">
    <property type="term" value="C:cytoplasm"/>
    <property type="evidence" value="ECO:0007669"/>
    <property type="project" value="UniProtKB-SubCell"/>
</dbReference>